<dbReference type="InterPro" id="IPR036927">
    <property type="entry name" value="Cyt_c_oxase-like_su1_sf"/>
</dbReference>
<reference evidence="2 3" key="1">
    <citation type="submission" date="2016-10" db="EMBL/GenBank/DDBJ databases">
        <authorList>
            <person name="de Groot N.N."/>
        </authorList>
    </citation>
    <scope>NUCLEOTIDE SEQUENCE [LARGE SCALE GENOMIC DNA]</scope>
    <source>
        <strain evidence="2 3">DSM 19938</strain>
    </source>
</reference>
<feature type="transmembrane region" description="Helical" evidence="1">
    <location>
        <begin position="115"/>
        <end position="135"/>
    </location>
</feature>
<dbReference type="Gene3D" id="1.20.210.10">
    <property type="entry name" value="Cytochrome c oxidase-like, subunit I domain"/>
    <property type="match status" value="1"/>
</dbReference>
<dbReference type="RefSeq" id="WP_090338693.1">
    <property type="nucleotide sequence ID" value="NZ_FNXY01000007.1"/>
</dbReference>
<proteinExistence type="predicted"/>
<keyword evidence="3" id="KW-1185">Reference proteome</keyword>
<evidence type="ECO:0000256" key="1">
    <source>
        <dbReference type="SAM" id="Phobius"/>
    </source>
</evidence>
<organism evidence="2 3">
    <name type="scientific">Dyadobacter koreensis</name>
    <dbReference type="NCBI Taxonomy" id="408657"/>
    <lineage>
        <taxon>Bacteria</taxon>
        <taxon>Pseudomonadati</taxon>
        <taxon>Bacteroidota</taxon>
        <taxon>Cytophagia</taxon>
        <taxon>Cytophagales</taxon>
        <taxon>Spirosomataceae</taxon>
        <taxon>Dyadobacter</taxon>
    </lineage>
</organism>
<dbReference type="Proteomes" id="UP000199532">
    <property type="component" value="Unassembled WGS sequence"/>
</dbReference>
<sequence>MNLYKSYGISLPFVAAGMLFLLIRLISVNSLIEVNFFETYYIVSKSMLTTGLVVAMFCFALVYQIFFRIDHPLNTKLGMAHFLVTLLGALILASLPAVDMLPGDYQKMRQNMDRLSLFCLIGSGIFCFGQLILALNIARTFFYSINPAGKELPRR</sequence>
<evidence type="ECO:0000313" key="3">
    <source>
        <dbReference type="Proteomes" id="UP000199532"/>
    </source>
</evidence>
<accession>A0A1H6YNB0</accession>
<dbReference type="AlphaFoldDB" id="A0A1H6YNB0"/>
<feature type="transmembrane region" description="Helical" evidence="1">
    <location>
        <begin position="47"/>
        <end position="66"/>
    </location>
</feature>
<gene>
    <name evidence="2" type="ORF">SAMN04487995_4664</name>
</gene>
<dbReference type="EMBL" id="FNXY01000007">
    <property type="protein sequence ID" value="SEJ42803.1"/>
    <property type="molecule type" value="Genomic_DNA"/>
</dbReference>
<evidence type="ECO:0000313" key="2">
    <source>
        <dbReference type="EMBL" id="SEJ42803.1"/>
    </source>
</evidence>
<keyword evidence="1" id="KW-1133">Transmembrane helix</keyword>
<name>A0A1H6YNB0_9BACT</name>
<feature type="transmembrane region" description="Helical" evidence="1">
    <location>
        <begin position="7"/>
        <end position="27"/>
    </location>
</feature>
<keyword evidence="1" id="KW-0812">Transmembrane</keyword>
<dbReference type="STRING" id="408657.SAMN04487995_4664"/>
<keyword evidence="1" id="KW-0472">Membrane</keyword>
<feature type="transmembrane region" description="Helical" evidence="1">
    <location>
        <begin position="78"/>
        <end position="95"/>
    </location>
</feature>
<protein>
    <submittedName>
        <fullName evidence="2">Uncharacterized protein</fullName>
    </submittedName>
</protein>